<dbReference type="KEGG" id="noa:BKM31_05990"/>
<dbReference type="GO" id="GO:0005536">
    <property type="term" value="F:D-glucose binding"/>
    <property type="evidence" value="ECO:0007669"/>
    <property type="project" value="InterPro"/>
</dbReference>
<organism evidence="4 5">
    <name type="scientific">[Actinomadura] parvosata subsp. kistnae</name>
    <dbReference type="NCBI Taxonomy" id="1909395"/>
    <lineage>
        <taxon>Bacteria</taxon>
        <taxon>Bacillati</taxon>
        <taxon>Actinomycetota</taxon>
        <taxon>Actinomycetes</taxon>
        <taxon>Streptosporangiales</taxon>
        <taxon>Streptosporangiaceae</taxon>
        <taxon>Nonomuraea</taxon>
    </lineage>
</organism>
<dbReference type="GO" id="GO:0005524">
    <property type="term" value="F:ATP binding"/>
    <property type="evidence" value="ECO:0007669"/>
    <property type="project" value="InterPro"/>
</dbReference>
<dbReference type="Proteomes" id="UP000190797">
    <property type="component" value="Chromosome"/>
</dbReference>
<evidence type="ECO:0000313" key="5">
    <source>
        <dbReference type="Proteomes" id="UP000190797"/>
    </source>
</evidence>
<dbReference type="InterPro" id="IPR003836">
    <property type="entry name" value="Glucokinase"/>
</dbReference>
<dbReference type="GO" id="GO:0006096">
    <property type="term" value="P:glycolytic process"/>
    <property type="evidence" value="ECO:0007669"/>
    <property type="project" value="InterPro"/>
</dbReference>
<dbReference type="SUPFAM" id="SSF53067">
    <property type="entry name" value="Actin-like ATPase domain"/>
    <property type="match status" value="1"/>
</dbReference>
<evidence type="ECO:0000256" key="1">
    <source>
        <dbReference type="ARBA" id="ARBA00022679"/>
    </source>
</evidence>
<dbReference type="Gene3D" id="3.40.367.20">
    <property type="match status" value="1"/>
</dbReference>
<dbReference type="GO" id="GO:0004340">
    <property type="term" value="F:glucokinase activity"/>
    <property type="evidence" value="ECO:0007669"/>
    <property type="project" value="InterPro"/>
</dbReference>
<keyword evidence="5" id="KW-1185">Reference proteome</keyword>
<dbReference type="PANTHER" id="PTHR47363:SF1">
    <property type="entry name" value="GLUCOKINASE"/>
    <property type="match status" value="1"/>
</dbReference>
<comment type="similarity">
    <text evidence="3">Belongs to the bacterial glucokinase family.</text>
</comment>
<dbReference type="InterPro" id="IPR043129">
    <property type="entry name" value="ATPase_NBD"/>
</dbReference>
<keyword evidence="2" id="KW-0418">Kinase</keyword>
<protein>
    <recommendedName>
        <fullName evidence="6">Glucokinase</fullName>
    </recommendedName>
</protein>
<dbReference type="EMBL" id="CP017717">
    <property type="protein sequence ID" value="AQZ61098.1"/>
    <property type="molecule type" value="Genomic_DNA"/>
</dbReference>
<evidence type="ECO:0000256" key="2">
    <source>
        <dbReference type="ARBA" id="ARBA00022777"/>
    </source>
</evidence>
<sequence>MRLEIVNDMIATVAGVRELTVAECRSLTPGIALSAPSRLVVAVGTGVGVGYADGEGRPHGTEAGHIPWQPVGAREGDYLCWLQGRHPGVPISVEQSVAGLHGIEHLYDYLSTVRPPARRLSERVGRARVEGQGIGALVMPEAVAGDPFCTELVRLLGVILGQFLRSMALVTLSQGGSIWLAGSVLQSPGLAELLVADGCLLEAFRGGGAQHADLMEQIPMFLILDHEIAVKGALALSKALAA</sequence>
<dbReference type="PANTHER" id="PTHR47363">
    <property type="entry name" value="GLUCOKINASE"/>
    <property type="match status" value="1"/>
</dbReference>
<dbReference type="AlphaFoldDB" id="A0A1U9ZT26"/>
<dbReference type="Pfam" id="PF02685">
    <property type="entry name" value="Glucokinase"/>
    <property type="match status" value="1"/>
</dbReference>
<evidence type="ECO:0008006" key="6">
    <source>
        <dbReference type="Google" id="ProtNLM"/>
    </source>
</evidence>
<name>A0A1U9ZT26_9ACTN</name>
<gene>
    <name evidence="4" type="ORF">BKM31_05990</name>
</gene>
<accession>A0A1U9ZT26</accession>
<evidence type="ECO:0000313" key="4">
    <source>
        <dbReference type="EMBL" id="AQZ61098.1"/>
    </source>
</evidence>
<reference evidence="5" key="1">
    <citation type="journal article" date="2017" name="Med. Chem. Commun.">
        <title>Nonomuraea sp. ATCC 55076 harbours the largest actinomycete chromosome to date and the kistamicin biosynthetic gene cluster.</title>
        <authorList>
            <person name="Nazari B."/>
            <person name="Forneris C.C."/>
            <person name="Gibson M.I."/>
            <person name="Moon K."/>
            <person name="Schramma K.R."/>
            <person name="Seyedsayamdost M.R."/>
        </authorList>
    </citation>
    <scope>NUCLEOTIDE SEQUENCE [LARGE SCALE GENOMIC DNA]</scope>
    <source>
        <strain evidence="5">ATCC 55076</strain>
    </source>
</reference>
<proteinExistence type="inferred from homology"/>
<evidence type="ECO:0000256" key="3">
    <source>
        <dbReference type="RuleBase" id="RU004046"/>
    </source>
</evidence>
<dbReference type="STRING" id="1909395.BKM31_05990"/>
<keyword evidence="1" id="KW-0808">Transferase</keyword>